<dbReference type="Proteomes" id="UP000295793">
    <property type="component" value="Unassembled WGS sequence"/>
</dbReference>
<name>A0A4R3I281_9GAMM</name>
<dbReference type="SUPFAM" id="SSF51604">
    <property type="entry name" value="Enolase C-terminal domain-like"/>
    <property type="match status" value="1"/>
</dbReference>
<comment type="caution">
    <text evidence="5">The sequence shown here is derived from an EMBL/GenBank/DDBJ whole genome shotgun (WGS) entry which is preliminary data.</text>
</comment>
<dbReference type="Gene3D" id="3.20.20.120">
    <property type="entry name" value="Enolase-like C-terminal domain"/>
    <property type="match status" value="1"/>
</dbReference>
<dbReference type="SFLD" id="SFLDS00001">
    <property type="entry name" value="Enolase"/>
    <property type="match status" value="1"/>
</dbReference>
<proteinExistence type="predicted"/>
<keyword evidence="6" id="KW-1185">Reference proteome</keyword>
<dbReference type="GO" id="GO:0016829">
    <property type="term" value="F:lyase activity"/>
    <property type="evidence" value="ECO:0007669"/>
    <property type="project" value="UniProtKB-KW"/>
</dbReference>
<organism evidence="5 6">
    <name type="scientific">Reinekea marinisedimentorum</name>
    <dbReference type="NCBI Taxonomy" id="230495"/>
    <lineage>
        <taxon>Bacteria</taxon>
        <taxon>Pseudomonadati</taxon>
        <taxon>Pseudomonadota</taxon>
        <taxon>Gammaproteobacteria</taxon>
        <taxon>Oceanospirillales</taxon>
        <taxon>Saccharospirillaceae</taxon>
        <taxon>Reinekea</taxon>
    </lineage>
</organism>
<dbReference type="InterPro" id="IPR036849">
    <property type="entry name" value="Enolase-like_C_sf"/>
</dbReference>
<dbReference type="SMART" id="SM00922">
    <property type="entry name" value="MR_MLE"/>
    <property type="match status" value="1"/>
</dbReference>
<evidence type="ECO:0000256" key="1">
    <source>
        <dbReference type="ARBA" id="ARBA00022723"/>
    </source>
</evidence>
<keyword evidence="2" id="KW-0460">Magnesium</keyword>
<feature type="domain" description="Mandelate racemase/muconate lactonizing enzyme C-terminal" evidence="4">
    <location>
        <begin position="103"/>
        <end position="198"/>
    </location>
</feature>
<dbReference type="SFLD" id="SFLDG00180">
    <property type="entry name" value="muconate_cycloisomerase"/>
    <property type="match status" value="1"/>
</dbReference>
<dbReference type="InterPro" id="IPR041338">
    <property type="entry name" value="OSBS_N"/>
</dbReference>
<dbReference type="PANTHER" id="PTHR48073:SF2">
    <property type="entry name" value="O-SUCCINYLBENZOATE SYNTHASE"/>
    <property type="match status" value="1"/>
</dbReference>
<sequence>MIIWTAWRGDIAFKKPLQLKRGSVAVRSLLFIRSEQQGSICWHEVAPLPGWSQETLMQAEAFLLANQQRCLTELAALPGIPASVSSALWLAQLPEGIGPVRSNQLLLSGESIAGEPSDVVKVKVGVQPLLQEIERLKTLLVTLRPGQRIRLDANQSWSYTDLAQLTQALGDSAAIDYIEEPLLPGLGYSDWQRICPYGYALDESLHSGLPQYHPGLKALVIKPTLLGKAKTLSCLSFTAQHQTGLTVSSSFESPLGLSHLKRLARQWAPNGYHGLNTEAYLQTQLQTGPEQALRPVTQLLHWQPLW</sequence>
<keyword evidence="3" id="KW-0456">Lyase</keyword>
<keyword evidence="1" id="KW-0479">Metal-binding</keyword>
<dbReference type="Gene3D" id="3.30.390.10">
    <property type="entry name" value="Enolase-like, N-terminal domain"/>
    <property type="match status" value="1"/>
</dbReference>
<dbReference type="PANTHER" id="PTHR48073">
    <property type="entry name" value="O-SUCCINYLBENZOATE SYNTHASE-RELATED"/>
    <property type="match status" value="1"/>
</dbReference>
<accession>A0A4R3I281</accession>
<dbReference type="Pfam" id="PF13378">
    <property type="entry name" value="MR_MLE_C"/>
    <property type="match status" value="1"/>
</dbReference>
<dbReference type="GO" id="GO:0046872">
    <property type="term" value="F:metal ion binding"/>
    <property type="evidence" value="ECO:0007669"/>
    <property type="project" value="UniProtKB-KW"/>
</dbReference>
<dbReference type="EMBL" id="SLZR01000012">
    <property type="protein sequence ID" value="TCS39728.1"/>
    <property type="molecule type" value="Genomic_DNA"/>
</dbReference>
<dbReference type="SUPFAM" id="SSF54826">
    <property type="entry name" value="Enolase N-terminal domain-like"/>
    <property type="match status" value="1"/>
</dbReference>
<evidence type="ECO:0000256" key="3">
    <source>
        <dbReference type="ARBA" id="ARBA00023239"/>
    </source>
</evidence>
<dbReference type="SFLD" id="SFLDF00009">
    <property type="entry name" value="o-succinylbenzoate_synthase"/>
    <property type="match status" value="1"/>
</dbReference>
<dbReference type="Pfam" id="PF21508">
    <property type="entry name" value="MenC_N"/>
    <property type="match status" value="1"/>
</dbReference>
<evidence type="ECO:0000256" key="2">
    <source>
        <dbReference type="ARBA" id="ARBA00022842"/>
    </source>
</evidence>
<evidence type="ECO:0000259" key="4">
    <source>
        <dbReference type="SMART" id="SM00922"/>
    </source>
</evidence>
<dbReference type="InterPro" id="IPR029017">
    <property type="entry name" value="Enolase-like_N"/>
</dbReference>
<protein>
    <submittedName>
        <fullName evidence="5">O-succinylbenzoate synthase</fullName>
    </submittedName>
</protein>
<dbReference type="InterPro" id="IPR029065">
    <property type="entry name" value="Enolase_C-like"/>
</dbReference>
<gene>
    <name evidence="5" type="ORF">BCF53_11213</name>
</gene>
<evidence type="ECO:0000313" key="5">
    <source>
        <dbReference type="EMBL" id="TCS39728.1"/>
    </source>
</evidence>
<dbReference type="OrthoDB" id="3725747at2"/>
<dbReference type="AlphaFoldDB" id="A0A4R3I281"/>
<dbReference type="InterPro" id="IPR013342">
    <property type="entry name" value="Mandelate_racemase_C"/>
</dbReference>
<evidence type="ECO:0000313" key="6">
    <source>
        <dbReference type="Proteomes" id="UP000295793"/>
    </source>
</evidence>
<dbReference type="RefSeq" id="WP_132702259.1">
    <property type="nucleotide sequence ID" value="NZ_SLZR01000012.1"/>
</dbReference>
<reference evidence="5 6" key="1">
    <citation type="submission" date="2019-03" db="EMBL/GenBank/DDBJ databases">
        <title>Genomic Encyclopedia of Archaeal and Bacterial Type Strains, Phase II (KMG-II): from individual species to whole genera.</title>
        <authorList>
            <person name="Goeker M."/>
        </authorList>
    </citation>
    <scope>NUCLEOTIDE SEQUENCE [LARGE SCALE GENOMIC DNA]</scope>
    <source>
        <strain evidence="5 6">DSM 15388</strain>
    </source>
</reference>